<dbReference type="EMBL" id="BARV01013833">
    <property type="protein sequence ID" value="GAI26669.1"/>
    <property type="molecule type" value="Genomic_DNA"/>
</dbReference>
<dbReference type="AlphaFoldDB" id="X1P6X4"/>
<feature type="non-terminal residue" evidence="1">
    <location>
        <position position="1"/>
    </location>
</feature>
<accession>X1P6X4</accession>
<gene>
    <name evidence="1" type="ORF">S06H3_24671</name>
</gene>
<sequence>YTAKQAAQAAIQAKDNPFRRAYLEMILIKGIAPHRAILTIARDILSTMWAMWRNGEKYNPDIDKEVKNLNRCRLNTV</sequence>
<reference evidence="1" key="1">
    <citation type="journal article" date="2014" name="Front. Microbiol.">
        <title>High frequency of phylogenetically diverse reductive dehalogenase-homologous genes in deep subseafloor sedimentary metagenomes.</title>
        <authorList>
            <person name="Kawai M."/>
            <person name="Futagami T."/>
            <person name="Toyoda A."/>
            <person name="Takaki Y."/>
            <person name="Nishi S."/>
            <person name="Hori S."/>
            <person name="Arai W."/>
            <person name="Tsubouchi T."/>
            <person name="Morono Y."/>
            <person name="Uchiyama I."/>
            <person name="Ito T."/>
            <person name="Fujiyama A."/>
            <person name="Inagaki F."/>
            <person name="Takami H."/>
        </authorList>
    </citation>
    <scope>NUCLEOTIDE SEQUENCE</scope>
    <source>
        <strain evidence="1">Expedition CK06-06</strain>
    </source>
</reference>
<protein>
    <submittedName>
        <fullName evidence="1">Uncharacterized protein</fullName>
    </submittedName>
</protein>
<organism evidence="1">
    <name type="scientific">marine sediment metagenome</name>
    <dbReference type="NCBI Taxonomy" id="412755"/>
    <lineage>
        <taxon>unclassified sequences</taxon>
        <taxon>metagenomes</taxon>
        <taxon>ecological metagenomes</taxon>
    </lineage>
</organism>
<comment type="caution">
    <text evidence="1">The sequence shown here is derived from an EMBL/GenBank/DDBJ whole genome shotgun (WGS) entry which is preliminary data.</text>
</comment>
<evidence type="ECO:0000313" key="1">
    <source>
        <dbReference type="EMBL" id="GAI26669.1"/>
    </source>
</evidence>
<name>X1P6X4_9ZZZZ</name>
<proteinExistence type="predicted"/>